<reference evidence="2 3" key="1">
    <citation type="submission" date="2019-07" db="EMBL/GenBank/DDBJ databases">
        <title>Genomic Encyclopedia of Archaeal and Bacterial Type Strains, Phase II (KMG-II): from individual species to whole genera.</title>
        <authorList>
            <person name="Goeker M."/>
        </authorList>
    </citation>
    <scope>NUCLEOTIDE SEQUENCE [LARGE SCALE GENOMIC DNA]</scope>
    <source>
        <strain evidence="2 3">ATCC BAA-2084</strain>
    </source>
</reference>
<proteinExistence type="predicted"/>
<comment type="caution">
    <text evidence="2">The sequence shown here is derived from an EMBL/GenBank/DDBJ whole genome shotgun (WGS) entry which is preliminary data.</text>
</comment>
<organism evidence="2 3">
    <name type="scientific">Altererythrobacter ishigakiensis</name>
    <dbReference type="NCBI Taxonomy" id="476157"/>
    <lineage>
        <taxon>Bacteria</taxon>
        <taxon>Pseudomonadati</taxon>
        <taxon>Pseudomonadota</taxon>
        <taxon>Alphaproteobacteria</taxon>
        <taxon>Sphingomonadales</taxon>
        <taxon>Erythrobacteraceae</taxon>
        <taxon>Altererythrobacter</taxon>
    </lineage>
</organism>
<keyword evidence="1" id="KW-0732">Signal</keyword>
<feature type="signal peptide" evidence="1">
    <location>
        <begin position="1"/>
        <end position="28"/>
    </location>
</feature>
<evidence type="ECO:0000313" key="3">
    <source>
        <dbReference type="Proteomes" id="UP000320547"/>
    </source>
</evidence>
<sequence length="244" mass="26824">MSQSGVGKLKIVAVVVVSAAVAACGSSAPPPPPVVYAPPPPPPKIVIPPRPTAPAGAFATMAVPQIAENGVRQTVNYGISDEQKLWNVRSGLNVAALNCRSNEHISLADNYRAFLQKHRRQLSRTNRDLASQYRAEHGRRYRDAQDAYMTRVYNYFALPPALPAFCDVAHEIGQEIVNVPSGQLHIFTESALPRMEAVYEEFFSAYEKYRVDLAAWEAQYGPNRSPVTMEANYGPQPNETAQSN</sequence>
<dbReference type="Proteomes" id="UP000320547">
    <property type="component" value="Unassembled WGS sequence"/>
</dbReference>
<accession>A0A562UV47</accession>
<feature type="chain" id="PRO_5021741435" evidence="1">
    <location>
        <begin position="29"/>
        <end position="244"/>
    </location>
</feature>
<evidence type="ECO:0000313" key="2">
    <source>
        <dbReference type="EMBL" id="TWJ09500.1"/>
    </source>
</evidence>
<name>A0A562UV47_9SPHN</name>
<protein>
    <submittedName>
        <fullName evidence="2">Uncharacterized protein</fullName>
    </submittedName>
</protein>
<dbReference type="AlphaFoldDB" id="A0A562UV47"/>
<dbReference type="EMBL" id="VLLK01000001">
    <property type="protein sequence ID" value="TWJ09500.1"/>
    <property type="molecule type" value="Genomic_DNA"/>
</dbReference>
<gene>
    <name evidence="2" type="ORF">JN10_1135</name>
</gene>
<evidence type="ECO:0000256" key="1">
    <source>
        <dbReference type="SAM" id="SignalP"/>
    </source>
</evidence>
<keyword evidence="3" id="KW-1185">Reference proteome</keyword>